<protein>
    <submittedName>
        <fullName evidence="1">MFS general substrate transporter</fullName>
    </submittedName>
</protein>
<evidence type="ECO:0000313" key="1">
    <source>
        <dbReference type="EMBL" id="KAI0059598.1"/>
    </source>
</evidence>
<keyword evidence="2" id="KW-1185">Reference proteome</keyword>
<reference evidence="1" key="2">
    <citation type="journal article" date="2022" name="New Phytol.">
        <title>Evolutionary transition to the ectomycorrhizal habit in the genomes of a hyperdiverse lineage of mushroom-forming fungi.</title>
        <authorList>
            <person name="Looney B."/>
            <person name="Miyauchi S."/>
            <person name="Morin E."/>
            <person name="Drula E."/>
            <person name="Courty P.E."/>
            <person name="Kohler A."/>
            <person name="Kuo A."/>
            <person name="LaButti K."/>
            <person name="Pangilinan J."/>
            <person name="Lipzen A."/>
            <person name="Riley R."/>
            <person name="Andreopoulos W."/>
            <person name="He G."/>
            <person name="Johnson J."/>
            <person name="Nolan M."/>
            <person name="Tritt A."/>
            <person name="Barry K.W."/>
            <person name="Grigoriev I.V."/>
            <person name="Nagy L.G."/>
            <person name="Hibbett D."/>
            <person name="Henrissat B."/>
            <person name="Matheny P.B."/>
            <person name="Labbe J."/>
            <person name="Martin F.M."/>
        </authorList>
    </citation>
    <scope>NUCLEOTIDE SEQUENCE</scope>
    <source>
        <strain evidence="1">HHB10654</strain>
    </source>
</reference>
<name>A0ACB8STM9_9AGAM</name>
<sequence length="457" mass="50334">MSVSFNKCACCIQQVVSSQSQPTQLYDTSSWETYGRKNRSMCSSFKQCNHPTDAGPCSYFLHKRCDMASYFLHKHVPHYKANHEGRPILQVLFSLTWVQWALFLSGWLAWTCYAMDFFSVSLSVTPLQVQLNEPEASNITTATTLSLLPRPIGAVIFGVLSDRYGRKWPLVLNLMLCAAFELGSGFVRTFCQFLAIRSLFGIAMGGVWGRATSTAHENLPVEVRGLASGVLQEGYSVGYLFAAVLNLRLVPETSTTWAAAGMSLFATCIRAVLPESAIFLRAKAAEHSRGTTAAAKTKRFWIEIRAHWASSPSNLRNILPLAFRSTFSGIAYQLAAMVASASSQIEAKGGDHLKTTLIVNGKPTIVPNYATVQGIFIGAVAAFTIFIVIIGPECVYGPPDFRSVCLTGVHRNHGSQFEKHKAAFEEDSETDEVERKSTGSRGRGEMDEKERNVNIVR</sequence>
<accession>A0ACB8STM9</accession>
<organism evidence="1 2">
    <name type="scientific">Artomyces pyxidatus</name>
    <dbReference type="NCBI Taxonomy" id="48021"/>
    <lineage>
        <taxon>Eukaryota</taxon>
        <taxon>Fungi</taxon>
        <taxon>Dikarya</taxon>
        <taxon>Basidiomycota</taxon>
        <taxon>Agaricomycotina</taxon>
        <taxon>Agaricomycetes</taxon>
        <taxon>Russulales</taxon>
        <taxon>Auriscalpiaceae</taxon>
        <taxon>Artomyces</taxon>
    </lineage>
</organism>
<dbReference type="EMBL" id="MU277225">
    <property type="protein sequence ID" value="KAI0059598.1"/>
    <property type="molecule type" value="Genomic_DNA"/>
</dbReference>
<comment type="caution">
    <text evidence="1">The sequence shown here is derived from an EMBL/GenBank/DDBJ whole genome shotgun (WGS) entry which is preliminary data.</text>
</comment>
<proteinExistence type="predicted"/>
<dbReference type="Proteomes" id="UP000814140">
    <property type="component" value="Unassembled WGS sequence"/>
</dbReference>
<reference evidence="1" key="1">
    <citation type="submission" date="2021-03" db="EMBL/GenBank/DDBJ databases">
        <authorList>
            <consortium name="DOE Joint Genome Institute"/>
            <person name="Ahrendt S."/>
            <person name="Looney B.P."/>
            <person name="Miyauchi S."/>
            <person name="Morin E."/>
            <person name="Drula E."/>
            <person name="Courty P.E."/>
            <person name="Chicoki N."/>
            <person name="Fauchery L."/>
            <person name="Kohler A."/>
            <person name="Kuo A."/>
            <person name="Labutti K."/>
            <person name="Pangilinan J."/>
            <person name="Lipzen A."/>
            <person name="Riley R."/>
            <person name="Andreopoulos W."/>
            <person name="He G."/>
            <person name="Johnson J."/>
            <person name="Barry K.W."/>
            <person name="Grigoriev I.V."/>
            <person name="Nagy L."/>
            <person name="Hibbett D."/>
            <person name="Henrissat B."/>
            <person name="Matheny P.B."/>
            <person name="Labbe J."/>
            <person name="Martin F."/>
        </authorList>
    </citation>
    <scope>NUCLEOTIDE SEQUENCE</scope>
    <source>
        <strain evidence="1">HHB10654</strain>
    </source>
</reference>
<gene>
    <name evidence="1" type="ORF">BV25DRAFT_1993478</name>
</gene>
<evidence type="ECO:0000313" key="2">
    <source>
        <dbReference type="Proteomes" id="UP000814140"/>
    </source>
</evidence>